<dbReference type="PROSITE" id="PS00671">
    <property type="entry name" value="D_2_HYDROXYACID_DH_3"/>
    <property type="match status" value="1"/>
</dbReference>
<sequence>MEKPFIYVTRKVPEEALLPLMEIGEVEMWPHEMEPIPREILIEKAKTATALYTMLSDKIDEKLLDQSPNLKVVSNMAVGFDNINIQAATEKGVVVCNTPDVLTDTTADLTFGLLMATARRIVEGAEYIKAGNWKNWAPMLLAGTDIHHKTLGIIGMGRIGAAVAKRAKGFDMEILYHNRTHNSDAEKELGATYVSFQHLLERSDFVVCLAPLTEKTKEMFDIEAFKQMKNSSIFINASRGGLVNEDDLIIALSSKEIAAAGLDVFREEPISNDHPLLGFSNVVALPHIGSASVETRQEMAKLASRNIIDVLSGKKPEATVN</sequence>
<dbReference type="RefSeq" id="WP_088076372.1">
    <property type="nucleotide sequence ID" value="NZ_JAHQCR010000050.1"/>
</dbReference>
<evidence type="ECO:0000256" key="1">
    <source>
        <dbReference type="ARBA" id="ARBA00005854"/>
    </source>
</evidence>
<dbReference type="PANTHER" id="PTHR10996">
    <property type="entry name" value="2-HYDROXYACID DEHYDROGENASE-RELATED"/>
    <property type="match status" value="1"/>
</dbReference>
<evidence type="ECO:0000256" key="3">
    <source>
        <dbReference type="RuleBase" id="RU003719"/>
    </source>
</evidence>
<evidence type="ECO:0000259" key="5">
    <source>
        <dbReference type="Pfam" id="PF02826"/>
    </source>
</evidence>
<comment type="caution">
    <text evidence="6">The sequence shown here is derived from an EMBL/GenBank/DDBJ whole genome shotgun (WGS) entry which is preliminary data.</text>
</comment>
<dbReference type="CDD" id="cd05301">
    <property type="entry name" value="GDH"/>
    <property type="match status" value="1"/>
</dbReference>
<dbReference type="Pfam" id="PF00389">
    <property type="entry name" value="2-Hacid_dh"/>
    <property type="match status" value="1"/>
</dbReference>
<organism evidence="6 7">
    <name type="scientific">Evansella alkalicola</name>
    <dbReference type="NCBI Taxonomy" id="745819"/>
    <lineage>
        <taxon>Bacteria</taxon>
        <taxon>Bacillati</taxon>
        <taxon>Bacillota</taxon>
        <taxon>Bacilli</taxon>
        <taxon>Bacillales</taxon>
        <taxon>Bacillaceae</taxon>
        <taxon>Evansella</taxon>
    </lineage>
</organism>
<dbReference type="PROSITE" id="PS00065">
    <property type="entry name" value="D_2_HYDROXYACID_DH_1"/>
    <property type="match status" value="1"/>
</dbReference>
<dbReference type="PANTHER" id="PTHR10996:SF283">
    <property type="entry name" value="GLYOXYLATE_HYDROXYPYRUVATE REDUCTASE B"/>
    <property type="match status" value="1"/>
</dbReference>
<dbReference type="Pfam" id="PF02826">
    <property type="entry name" value="2-Hacid_dh_C"/>
    <property type="match status" value="1"/>
</dbReference>
<comment type="similarity">
    <text evidence="1 3">Belongs to the D-isomer specific 2-hydroxyacid dehydrogenase family.</text>
</comment>
<dbReference type="EMBL" id="JAHQCR010000050">
    <property type="protein sequence ID" value="MBU9722129.1"/>
    <property type="molecule type" value="Genomic_DNA"/>
</dbReference>
<dbReference type="SUPFAM" id="SSF52283">
    <property type="entry name" value="Formate/glycerate dehydrogenase catalytic domain-like"/>
    <property type="match status" value="1"/>
</dbReference>
<dbReference type="InterPro" id="IPR029753">
    <property type="entry name" value="D-isomer_DH_CS"/>
</dbReference>
<dbReference type="InterPro" id="IPR006140">
    <property type="entry name" value="D-isomer_DH_NAD-bd"/>
</dbReference>
<dbReference type="SUPFAM" id="SSF51735">
    <property type="entry name" value="NAD(P)-binding Rossmann-fold domains"/>
    <property type="match status" value="1"/>
</dbReference>
<dbReference type="InterPro" id="IPR050223">
    <property type="entry name" value="D-isomer_2-hydroxyacid_DH"/>
</dbReference>
<dbReference type="InterPro" id="IPR036291">
    <property type="entry name" value="NAD(P)-bd_dom_sf"/>
</dbReference>
<protein>
    <submittedName>
        <fullName evidence="6">D-glycerate dehydrogenase</fullName>
    </submittedName>
</protein>
<evidence type="ECO:0000256" key="2">
    <source>
        <dbReference type="ARBA" id="ARBA00023002"/>
    </source>
</evidence>
<feature type="domain" description="D-isomer specific 2-hydroxyacid dehydrogenase catalytic" evidence="4">
    <location>
        <begin position="7"/>
        <end position="321"/>
    </location>
</feature>
<evidence type="ECO:0000259" key="4">
    <source>
        <dbReference type="Pfam" id="PF00389"/>
    </source>
</evidence>
<reference evidence="6 7" key="1">
    <citation type="submission" date="2021-06" db="EMBL/GenBank/DDBJ databases">
        <title>Bacillus sp. RD4P76, an endophyte from a halophyte.</title>
        <authorList>
            <person name="Sun J.-Q."/>
        </authorList>
    </citation>
    <scope>NUCLEOTIDE SEQUENCE [LARGE SCALE GENOMIC DNA]</scope>
    <source>
        <strain evidence="6 7">JCM 17098</strain>
    </source>
</reference>
<feature type="domain" description="D-isomer specific 2-hydroxyacid dehydrogenase NAD-binding" evidence="5">
    <location>
        <begin position="111"/>
        <end position="289"/>
    </location>
</feature>
<dbReference type="Proteomes" id="UP000790580">
    <property type="component" value="Unassembled WGS sequence"/>
</dbReference>
<name>A0ABS6JWS6_9BACI</name>
<keyword evidence="7" id="KW-1185">Reference proteome</keyword>
<dbReference type="InterPro" id="IPR029752">
    <property type="entry name" value="D-isomer_DH_CS1"/>
</dbReference>
<proteinExistence type="inferred from homology"/>
<evidence type="ECO:0000313" key="6">
    <source>
        <dbReference type="EMBL" id="MBU9722129.1"/>
    </source>
</evidence>
<keyword evidence="2 3" id="KW-0560">Oxidoreductase</keyword>
<dbReference type="InterPro" id="IPR006139">
    <property type="entry name" value="D-isomer_2_OHA_DH_cat_dom"/>
</dbReference>
<dbReference type="Gene3D" id="3.40.50.720">
    <property type="entry name" value="NAD(P)-binding Rossmann-like Domain"/>
    <property type="match status" value="2"/>
</dbReference>
<accession>A0ABS6JWS6</accession>
<gene>
    <name evidence="6" type="ORF">KS407_11850</name>
</gene>
<evidence type="ECO:0000313" key="7">
    <source>
        <dbReference type="Proteomes" id="UP000790580"/>
    </source>
</evidence>